<dbReference type="PANTHER" id="PTHR43475">
    <property type="entry name" value="METHYLTHIORIBOSE-1-PHOSPHATE ISOMERASE"/>
    <property type="match status" value="1"/>
</dbReference>
<feature type="site" description="Transition state stabilizer" evidence="2">
    <location>
        <position position="162"/>
    </location>
</feature>
<dbReference type="GO" id="GO:0046523">
    <property type="term" value="F:S-methyl-5-thioribose-1-phosphate isomerase activity"/>
    <property type="evidence" value="ECO:0007669"/>
    <property type="project" value="UniProtKB-UniRule"/>
</dbReference>
<dbReference type="InterPro" id="IPR000649">
    <property type="entry name" value="IF-2B-related"/>
</dbReference>
<reference evidence="3" key="2">
    <citation type="submission" date="2022-01" db="EMBL/GenBank/DDBJ databases">
        <authorList>
            <person name="Hirooka S."/>
            <person name="Miyagishima S.Y."/>
        </authorList>
    </citation>
    <scope>NUCLEOTIDE SEQUENCE</scope>
    <source>
        <strain evidence="3">NBRC 102759</strain>
    </source>
</reference>
<dbReference type="NCBIfam" id="TIGR00524">
    <property type="entry name" value="eIF-2B_rel"/>
    <property type="match status" value="1"/>
</dbReference>
<evidence type="ECO:0000256" key="1">
    <source>
        <dbReference type="ARBA" id="ARBA00023235"/>
    </source>
</evidence>
<dbReference type="HAMAP" id="MF_01678">
    <property type="entry name" value="Salvage_MtnA"/>
    <property type="match status" value="1"/>
</dbReference>
<dbReference type="GO" id="GO:0019509">
    <property type="term" value="P:L-methionine salvage from methylthioadenosine"/>
    <property type="evidence" value="ECO:0007669"/>
    <property type="project" value="UniProtKB-UniRule"/>
</dbReference>
<protein>
    <recommendedName>
        <fullName evidence="2">Methylthioribose-1-phosphate isomerase</fullName>
        <shortName evidence="2">M1Pi</shortName>
        <shortName evidence="2">MTR-1-P isomerase</shortName>
        <ecNumber evidence="2">5.3.1.23</ecNumber>
    </recommendedName>
    <alternativeName>
        <fullName evidence="2">S-methyl-5-thioribose-1-phosphate isomerase</fullName>
    </alternativeName>
    <alternativeName>
        <fullName evidence="2">Translation initiation factor eIF-2B subunit alpha/beta/delta-like protein</fullName>
    </alternativeName>
</protein>
<comment type="function">
    <text evidence="2">Catalyzes the interconversion of methylthioribose-1-phosphate (MTR-1-P) into methylthioribulose-1-phosphate (MTRu-1-P).</text>
</comment>
<dbReference type="Proteomes" id="UP001061958">
    <property type="component" value="Unassembled WGS sequence"/>
</dbReference>
<dbReference type="EC" id="5.3.1.23" evidence="2"/>
<sequence length="360" mass="39767">MGSNVFFSVKLAEDHRSVVMLDQRRLPAHKEYRNFYSASEVAEAIRKMVVRGAPVIGVAAGFGIAVEAQRLLNCEDKESYRKDLKLACDLLEQSRPTAVNLSWVVKRMRKLLSVEYDSEEALASALIEEASLIASEDVAINYRIAKLGNQLIPQKANILHLCNTGALATVDWGTALGVIRMGHVSGKEIHVWVCETRPRLQGARLTTWELQQQSIPMTLIVDSAAGYLMQMKKVDLCLVGADRVASNGDTANKIGTYTMACLARLHDIPFYIVTPLSSIDTDILSGEEIQIEERVSDEILRPSGESLIASETTSVYNPAFDITPASFISGFVTEVGILQPPFTLQVLDKLKKEYQSHIVN</sequence>
<feature type="active site" description="Proton donor" evidence="2">
    <location>
        <position position="242"/>
    </location>
</feature>
<dbReference type="NCBIfam" id="NF004326">
    <property type="entry name" value="PRK05720.1"/>
    <property type="match status" value="1"/>
</dbReference>
<dbReference type="PANTHER" id="PTHR43475:SF1">
    <property type="entry name" value="METHYLTHIORIBOSE-1-PHOSPHATE ISOMERASE"/>
    <property type="match status" value="1"/>
</dbReference>
<comment type="subcellular location">
    <subcellularLocation>
        <location evidence="2">Cytoplasm</location>
    </subcellularLocation>
    <subcellularLocation>
        <location evidence="2">Nucleus</location>
    </subcellularLocation>
</comment>
<keyword evidence="2" id="KW-0486">Methionine biosynthesis</keyword>
<dbReference type="AlphaFoldDB" id="A0A9C7PUK7"/>
<keyword evidence="1 2" id="KW-0413">Isomerase</keyword>
<dbReference type="GO" id="GO:0005737">
    <property type="term" value="C:cytoplasm"/>
    <property type="evidence" value="ECO:0007669"/>
    <property type="project" value="UniProtKB-SubCell"/>
</dbReference>
<keyword evidence="4" id="KW-1185">Reference proteome</keyword>
<accession>A0A9C7PUK7</accession>
<comment type="caution">
    <text evidence="3">The sequence shown here is derived from an EMBL/GenBank/DDBJ whole genome shotgun (WGS) entry which is preliminary data.</text>
</comment>
<dbReference type="Gene3D" id="1.20.120.420">
    <property type="entry name" value="translation initiation factor eif-2b, domain 1"/>
    <property type="match status" value="1"/>
</dbReference>
<dbReference type="NCBIfam" id="TIGR00512">
    <property type="entry name" value="salvage_mtnA"/>
    <property type="match status" value="1"/>
</dbReference>
<dbReference type="FunFam" id="3.40.50.10470:FF:000006">
    <property type="entry name" value="Methylthioribose-1-phosphate isomerase"/>
    <property type="match status" value="1"/>
</dbReference>
<name>A0A9C7PUK7_9RHOD</name>
<keyword evidence="2" id="KW-0028">Amino-acid biosynthesis</keyword>
<dbReference type="InterPro" id="IPR042529">
    <property type="entry name" value="IF_2B-like_C"/>
</dbReference>
<dbReference type="InterPro" id="IPR005251">
    <property type="entry name" value="IF-M1Pi"/>
</dbReference>
<proteinExistence type="inferred from homology"/>
<keyword evidence="2" id="KW-0539">Nucleus</keyword>
<evidence type="ECO:0000256" key="2">
    <source>
        <dbReference type="HAMAP-Rule" id="MF_03119"/>
    </source>
</evidence>
<dbReference type="OrthoDB" id="2461at2759"/>
<keyword evidence="2" id="KW-0963">Cytoplasm</keyword>
<dbReference type="InterPro" id="IPR027363">
    <property type="entry name" value="M1Pi_N"/>
</dbReference>
<comment type="catalytic activity">
    <reaction evidence="2">
        <text>5-(methylsulfanyl)-alpha-D-ribose 1-phosphate = 5-(methylsulfanyl)-D-ribulose 1-phosphate</text>
        <dbReference type="Rhea" id="RHEA:19989"/>
        <dbReference type="ChEBI" id="CHEBI:58533"/>
        <dbReference type="ChEBI" id="CHEBI:58548"/>
        <dbReference type="EC" id="5.3.1.23"/>
    </reaction>
</comment>
<dbReference type="SUPFAM" id="SSF100950">
    <property type="entry name" value="NagB/RpiA/CoA transferase-like"/>
    <property type="match status" value="1"/>
</dbReference>
<dbReference type="FunFam" id="1.20.120.420:FF:000003">
    <property type="entry name" value="Methylthioribose-1-phosphate isomerase"/>
    <property type="match status" value="1"/>
</dbReference>
<dbReference type="GO" id="GO:0005634">
    <property type="term" value="C:nucleus"/>
    <property type="evidence" value="ECO:0007669"/>
    <property type="project" value="UniProtKB-SubCell"/>
</dbReference>
<evidence type="ECO:0000313" key="4">
    <source>
        <dbReference type="Proteomes" id="UP001061958"/>
    </source>
</evidence>
<organism evidence="3 4">
    <name type="scientific">Galdieria partita</name>
    <dbReference type="NCBI Taxonomy" id="83374"/>
    <lineage>
        <taxon>Eukaryota</taxon>
        <taxon>Rhodophyta</taxon>
        <taxon>Bangiophyceae</taxon>
        <taxon>Galdieriales</taxon>
        <taxon>Galdieriaceae</taxon>
        <taxon>Galdieria</taxon>
    </lineage>
</organism>
<gene>
    <name evidence="3" type="ORF">GpartN1_g2530.t1</name>
</gene>
<dbReference type="Gene3D" id="3.40.50.10470">
    <property type="entry name" value="Translation initiation factor eif-2b, domain 2"/>
    <property type="match status" value="1"/>
</dbReference>
<dbReference type="InterPro" id="IPR037171">
    <property type="entry name" value="NagB/RpiA_transferase-like"/>
</dbReference>
<evidence type="ECO:0000313" key="3">
    <source>
        <dbReference type="EMBL" id="GJQ10739.1"/>
    </source>
</evidence>
<dbReference type="InterPro" id="IPR011559">
    <property type="entry name" value="Initiation_fac_2B_a/b/d"/>
</dbReference>
<comment type="similarity">
    <text evidence="2">Belongs to the eIF-2B alpha/beta/delta subunits family. MtnA subfamily.</text>
</comment>
<dbReference type="EMBL" id="BQMJ01000018">
    <property type="protein sequence ID" value="GJQ10739.1"/>
    <property type="molecule type" value="Genomic_DNA"/>
</dbReference>
<dbReference type="Pfam" id="PF01008">
    <property type="entry name" value="IF-2B"/>
    <property type="match status" value="1"/>
</dbReference>
<comment type="pathway">
    <text evidence="2">Amino-acid biosynthesis; L-methionine biosynthesis via salvage pathway; L-methionine from S-methyl-5-thio-alpha-D-ribose 1-phosphate: step 1/6.</text>
</comment>
<reference evidence="3" key="1">
    <citation type="journal article" date="2022" name="Proc. Natl. Acad. Sci. U.S.A.">
        <title>Life cycle and functional genomics of the unicellular red alga Galdieria for elucidating algal and plant evolution and industrial use.</title>
        <authorList>
            <person name="Hirooka S."/>
            <person name="Itabashi T."/>
            <person name="Ichinose T.M."/>
            <person name="Onuma R."/>
            <person name="Fujiwara T."/>
            <person name="Yamashita S."/>
            <person name="Jong L.W."/>
            <person name="Tomita R."/>
            <person name="Iwane A.H."/>
            <person name="Miyagishima S.Y."/>
        </authorList>
    </citation>
    <scope>NUCLEOTIDE SEQUENCE</scope>
    <source>
        <strain evidence="3">NBRC 102759</strain>
    </source>
</reference>